<proteinExistence type="inferred from homology"/>
<evidence type="ECO:0000313" key="11">
    <source>
        <dbReference type="Proteomes" id="UP000192441"/>
    </source>
</evidence>
<reference evidence="9" key="3">
    <citation type="submission" date="2020-02" db="EMBL/GenBank/DDBJ databases">
        <authorList>
            <person name="Matsumoto Y."/>
            <person name="Motooka D."/>
            <person name="Nakamura S."/>
        </authorList>
    </citation>
    <scope>NUCLEOTIDE SEQUENCE</scope>
    <source>
        <strain evidence="9">JCM 12687</strain>
        <plasmid evidence="9">pJCM12687</plasmid>
    </source>
</reference>
<reference evidence="10 11" key="1">
    <citation type="submission" date="2016-12" db="EMBL/GenBank/DDBJ databases">
        <title>The new phylogeny of genus Mycobacterium.</title>
        <authorList>
            <person name="Tortoli E."/>
            <person name="Trovato A."/>
            <person name="Cirillo D.M."/>
        </authorList>
    </citation>
    <scope>NUCLEOTIDE SEQUENCE [LARGE SCALE GENOMIC DNA]</scope>
    <source>
        <strain evidence="10 11">DSM 44624</strain>
    </source>
</reference>
<evidence type="ECO:0000256" key="6">
    <source>
        <dbReference type="ARBA" id="ARBA00023004"/>
    </source>
</evidence>
<protein>
    <submittedName>
        <fullName evidence="9 10">Cytochrome</fullName>
    </submittedName>
</protein>
<dbReference type="PRINTS" id="PR00359">
    <property type="entry name" value="BP450"/>
</dbReference>
<evidence type="ECO:0000256" key="1">
    <source>
        <dbReference type="ARBA" id="ARBA00001971"/>
    </source>
</evidence>
<dbReference type="PANTHER" id="PTHR46696">
    <property type="entry name" value="P450, PUTATIVE (EUROFUNG)-RELATED"/>
    <property type="match status" value="1"/>
</dbReference>
<evidence type="ECO:0000256" key="3">
    <source>
        <dbReference type="ARBA" id="ARBA00022617"/>
    </source>
</evidence>
<dbReference type="GO" id="GO:0016705">
    <property type="term" value="F:oxidoreductase activity, acting on paired donors, with incorporation or reduction of molecular oxygen"/>
    <property type="evidence" value="ECO:0007669"/>
    <property type="project" value="InterPro"/>
</dbReference>
<dbReference type="GO" id="GO:0005506">
    <property type="term" value="F:iron ion binding"/>
    <property type="evidence" value="ECO:0007669"/>
    <property type="project" value="InterPro"/>
</dbReference>
<dbReference type="Gene3D" id="1.10.630.10">
    <property type="entry name" value="Cytochrome P450"/>
    <property type="match status" value="1"/>
</dbReference>
<dbReference type="EMBL" id="MVHM01000027">
    <property type="protein sequence ID" value="ORA31837.1"/>
    <property type="molecule type" value="Genomic_DNA"/>
</dbReference>
<dbReference type="InterPro" id="IPR036396">
    <property type="entry name" value="Cyt_P450_sf"/>
</dbReference>
<keyword evidence="7 8" id="KW-0503">Monooxygenase</keyword>
<keyword evidence="9" id="KW-0614">Plasmid</keyword>
<dbReference type="Pfam" id="PF00067">
    <property type="entry name" value="p450"/>
    <property type="match status" value="1"/>
</dbReference>
<keyword evidence="6 8" id="KW-0408">Iron</keyword>
<evidence type="ECO:0000256" key="5">
    <source>
        <dbReference type="ARBA" id="ARBA00023002"/>
    </source>
</evidence>
<dbReference type="Proteomes" id="UP000467379">
    <property type="component" value="Plasmid pJCM12687"/>
</dbReference>
<keyword evidence="3 8" id="KW-0349">Heme</keyword>
<evidence type="ECO:0000256" key="4">
    <source>
        <dbReference type="ARBA" id="ARBA00022723"/>
    </source>
</evidence>
<dbReference type="Proteomes" id="UP000192441">
    <property type="component" value="Unassembled WGS sequence"/>
</dbReference>
<comment type="cofactor">
    <cofactor evidence="1">
        <name>heme</name>
        <dbReference type="ChEBI" id="CHEBI:30413"/>
    </cofactor>
</comment>
<reference evidence="9 12" key="2">
    <citation type="journal article" date="2019" name="Emerg. Microbes Infect.">
        <title>Comprehensive subspecies identification of 175 nontuberculous mycobacteria species based on 7547 genomic profiles.</title>
        <authorList>
            <person name="Matsumoto Y."/>
            <person name="Kinjo T."/>
            <person name="Motooka D."/>
            <person name="Nabeya D."/>
            <person name="Jung N."/>
            <person name="Uechi K."/>
            <person name="Horii T."/>
            <person name="Iida T."/>
            <person name="Fujita J."/>
            <person name="Nakamura S."/>
        </authorList>
    </citation>
    <scope>NUCLEOTIDE SEQUENCE [LARGE SCALE GENOMIC DNA]</scope>
    <source>
        <strain evidence="9 12">JCM 12687</strain>
        <plasmid evidence="9">pJCM12687</plasmid>
    </source>
</reference>
<dbReference type="GO" id="GO:0004497">
    <property type="term" value="F:monooxygenase activity"/>
    <property type="evidence" value="ECO:0007669"/>
    <property type="project" value="UniProtKB-KW"/>
</dbReference>
<evidence type="ECO:0000256" key="8">
    <source>
        <dbReference type="RuleBase" id="RU000461"/>
    </source>
</evidence>
<dbReference type="RefSeq" id="WP_083134282.1">
    <property type="nucleotide sequence ID" value="NZ_AP022607.1"/>
</dbReference>
<dbReference type="InterPro" id="IPR002397">
    <property type="entry name" value="Cyt_P450_B"/>
</dbReference>
<dbReference type="SUPFAM" id="SSF48264">
    <property type="entry name" value="Cytochrome P450"/>
    <property type="match status" value="1"/>
</dbReference>
<dbReference type="InterPro" id="IPR001128">
    <property type="entry name" value="Cyt_P450"/>
</dbReference>
<dbReference type="FunFam" id="1.10.630.10:FF:000018">
    <property type="entry name" value="Cytochrome P450 monooxygenase"/>
    <property type="match status" value="1"/>
</dbReference>
<dbReference type="PROSITE" id="PS00086">
    <property type="entry name" value="CYTOCHROME_P450"/>
    <property type="match status" value="1"/>
</dbReference>
<organism evidence="10 11">
    <name type="scientific">Mycobacterium branderi</name>
    <dbReference type="NCBI Taxonomy" id="43348"/>
    <lineage>
        <taxon>Bacteria</taxon>
        <taxon>Bacillati</taxon>
        <taxon>Actinomycetota</taxon>
        <taxon>Actinomycetes</taxon>
        <taxon>Mycobacteriales</taxon>
        <taxon>Mycobacteriaceae</taxon>
        <taxon>Mycobacterium</taxon>
    </lineage>
</organism>
<gene>
    <name evidence="10" type="ORF">BST20_25935</name>
    <name evidence="9" type="ORF">MBRA_51530</name>
</gene>
<sequence>MTTFDECKLTAFDHHSGDYAENSRSINAALRAQCPVAHTDAHGGFWVITRYDDVVAAAKNDEVFASGHSVNGVSPLGVTIPPSPVPMFPIEMDPPDYLPYRRLLNPFFSPAASKAWEPRVTRWVDICLDQVIENGSFDIVLDLANPVPSLFTCEFLGLPVEDWRDYADVQHEIIYTPPEQQESVLTRFMEAVGRVYGIIVERRAKPGNDGLIDTLVTAEIDGEPISDEMVLSMVNLVMAGGFDTTTAVTANALIYLADHPDARRRLIDNPAMIPQACEEFLRYFTPQQGLARTVTKPVSIHNAQLQPNDRVLLSWASANQDDTVFERPDEVILDRFPNRHTTFGIGIHRCLGSHIARIELTTMVRRVLARMPDYQVDHDAAVRYPSIGIINGWVNVPATFTPGQRLSDDLLPGS</sequence>
<dbReference type="OrthoDB" id="3209493at2"/>
<comment type="similarity">
    <text evidence="2 8">Belongs to the cytochrome P450 family.</text>
</comment>
<keyword evidence="4 8" id="KW-0479">Metal-binding</keyword>
<geneLocation type="plasmid" evidence="9 12">
    <name>pJCM12687</name>
</geneLocation>
<accession>A0A7I7WG69</accession>
<evidence type="ECO:0000313" key="12">
    <source>
        <dbReference type="Proteomes" id="UP000467379"/>
    </source>
</evidence>
<keyword evidence="12" id="KW-1185">Reference proteome</keyword>
<dbReference type="AlphaFoldDB" id="A0A7I7WG69"/>
<evidence type="ECO:0000313" key="10">
    <source>
        <dbReference type="EMBL" id="ORA31837.1"/>
    </source>
</evidence>
<dbReference type="InterPro" id="IPR017972">
    <property type="entry name" value="Cyt_P450_CS"/>
</dbReference>
<dbReference type="PANTHER" id="PTHR46696:SF6">
    <property type="entry name" value="P450, PUTATIVE (EUROFUNG)-RELATED"/>
    <property type="match status" value="1"/>
</dbReference>
<keyword evidence="5 8" id="KW-0560">Oxidoreductase</keyword>
<dbReference type="EMBL" id="AP022607">
    <property type="protein sequence ID" value="BBZ14958.1"/>
    <property type="molecule type" value="Genomic_DNA"/>
</dbReference>
<name>A0A7I7WG69_9MYCO</name>
<dbReference type="GO" id="GO:0020037">
    <property type="term" value="F:heme binding"/>
    <property type="evidence" value="ECO:0007669"/>
    <property type="project" value="InterPro"/>
</dbReference>
<evidence type="ECO:0000256" key="2">
    <source>
        <dbReference type="ARBA" id="ARBA00010617"/>
    </source>
</evidence>
<evidence type="ECO:0000313" key="9">
    <source>
        <dbReference type="EMBL" id="BBZ14958.1"/>
    </source>
</evidence>
<evidence type="ECO:0000256" key="7">
    <source>
        <dbReference type="ARBA" id="ARBA00023033"/>
    </source>
</evidence>